<accession>A0A5C6RLE2</accession>
<feature type="signal peptide" evidence="1">
    <location>
        <begin position="1"/>
        <end position="22"/>
    </location>
</feature>
<dbReference type="RefSeq" id="WP_147167877.1">
    <property type="nucleotide sequence ID" value="NZ_VOOR01000024.1"/>
</dbReference>
<evidence type="ECO:0000313" key="2">
    <source>
        <dbReference type="EMBL" id="TXB62775.1"/>
    </source>
</evidence>
<reference evidence="2 3" key="1">
    <citation type="submission" date="2019-08" db="EMBL/GenBank/DDBJ databases">
        <title>Genome of Phaeodactylibacter luteus.</title>
        <authorList>
            <person name="Bowman J.P."/>
        </authorList>
    </citation>
    <scope>NUCLEOTIDE SEQUENCE [LARGE SCALE GENOMIC DNA]</scope>
    <source>
        <strain evidence="2 3">KCTC 42180</strain>
    </source>
</reference>
<evidence type="ECO:0000256" key="1">
    <source>
        <dbReference type="SAM" id="SignalP"/>
    </source>
</evidence>
<protein>
    <recommendedName>
        <fullName evidence="4">GLPGLI family protein</fullName>
    </recommendedName>
</protein>
<gene>
    <name evidence="2" type="ORF">FRY97_12500</name>
</gene>
<name>A0A5C6RLE2_9BACT</name>
<keyword evidence="3" id="KW-1185">Reference proteome</keyword>
<keyword evidence="1" id="KW-0732">Signal</keyword>
<sequence>MRYNIFLILAMLVSTEASLLYAQADSARLEAAFRFQDGVYAGREQLLANRPAHTWDSLNVRLAANPEKYRAQAEYLRHKRTGQDLGRGEVWGIVIDGLPYILLEEEQSNGAMAFAGLRVRGRICYYRFEEDRVREVEITAYNPLTGKPFRKAAVQRPETVEVERIFDLATGQAGPLDLPTVRQLIAGDAQLLRSLEEQEAPVGSERLYKIVLIYDDRNPLWLPVGEAVKNNK</sequence>
<comment type="caution">
    <text evidence="2">The sequence shown here is derived from an EMBL/GenBank/DDBJ whole genome shotgun (WGS) entry which is preliminary data.</text>
</comment>
<dbReference type="EMBL" id="VOOR01000024">
    <property type="protein sequence ID" value="TXB62775.1"/>
    <property type="molecule type" value="Genomic_DNA"/>
</dbReference>
<evidence type="ECO:0008006" key="4">
    <source>
        <dbReference type="Google" id="ProtNLM"/>
    </source>
</evidence>
<dbReference type="Proteomes" id="UP000321580">
    <property type="component" value="Unassembled WGS sequence"/>
</dbReference>
<proteinExistence type="predicted"/>
<evidence type="ECO:0000313" key="3">
    <source>
        <dbReference type="Proteomes" id="UP000321580"/>
    </source>
</evidence>
<dbReference type="AlphaFoldDB" id="A0A5C6RLE2"/>
<dbReference type="OrthoDB" id="1491160at2"/>
<organism evidence="2 3">
    <name type="scientific">Phaeodactylibacter luteus</name>
    <dbReference type="NCBI Taxonomy" id="1564516"/>
    <lineage>
        <taxon>Bacteria</taxon>
        <taxon>Pseudomonadati</taxon>
        <taxon>Bacteroidota</taxon>
        <taxon>Saprospiria</taxon>
        <taxon>Saprospirales</taxon>
        <taxon>Haliscomenobacteraceae</taxon>
        <taxon>Phaeodactylibacter</taxon>
    </lineage>
</organism>
<feature type="chain" id="PRO_5022811233" description="GLPGLI family protein" evidence="1">
    <location>
        <begin position="23"/>
        <end position="232"/>
    </location>
</feature>